<dbReference type="Proteomes" id="UP000284868">
    <property type="component" value="Unassembled WGS sequence"/>
</dbReference>
<comment type="caution">
    <text evidence="2">The sequence shown here is derived from an EMBL/GenBank/DDBJ whole genome shotgun (WGS) entry which is preliminary data.</text>
</comment>
<dbReference type="OrthoDB" id="1643444at2"/>
<dbReference type="AlphaFoldDB" id="A0A415NWW2"/>
<organism evidence="2 3">
    <name type="scientific">Amedibacillus dolichus</name>
    <dbReference type="NCBI Taxonomy" id="31971"/>
    <lineage>
        <taxon>Bacteria</taxon>
        <taxon>Bacillati</taxon>
        <taxon>Bacillota</taxon>
        <taxon>Erysipelotrichia</taxon>
        <taxon>Erysipelotrichales</taxon>
        <taxon>Erysipelotrichaceae</taxon>
        <taxon>Amedibacillus</taxon>
    </lineage>
</organism>
<feature type="chain" id="PRO_5019100070" evidence="1">
    <location>
        <begin position="25"/>
        <end position="135"/>
    </location>
</feature>
<proteinExistence type="predicted"/>
<accession>A0A415NWW2</accession>
<dbReference type="EMBL" id="QRPK01000124">
    <property type="protein sequence ID" value="RHM04958.1"/>
    <property type="molecule type" value="Genomic_DNA"/>
</dbReference>
<feature type="signal peptide" evidence="1">
    <location>
        <begin position="1"/>
        <end position="24"/>
    </location>
</feature>
<name>A0A415NWW2_9FIRM</name>
<sequence length="135" mass="14510">MRKKAFSLLFCAAVCFGTMGAVNASTWTEGVTFVNIPGGGNQKVNLSKGNKKTSTDIYASFVPTKMTALLGNSARLITKSQNLASDWVALSSGKVNYALERGCKKGTTYYSAVKSNTIEWGNNNDVTMDFSADKK</sequence>
<keyword evidence="3" id="KW-1185">Reference proteome</keyword>
<evidence type="ECO:0000256" key="1">
    <source>
        <dbReference type="SAM" id="SignalP"/>
    </source>
</evidence>
<gene>
    <name evidence="2" type="ORF">DWZ83_10690</name>
</gene>
<dbReference type="RefSeq" id="WP_118365959.1">
    <property type="nucleotide sequence ID" value="NZ_QRPK01000124.1"/>
</dbReference>
<reference evidence="2 3" key="1">
    <citation type="submission" date="2018-08" db="EMBL/GenBank/DDBJ databases">
        <title>A genome reference for cultivated species of the human gut microbiota.</title>
        <authorList>
            <person name="Zou Y."/>
            <person name="Xue W."/>
            <person name="Luo G."/>
        </authorList>
    </citation>
    <scope>NUCLEOTIDE SEQUENCE [LARGE SCALE GENOMIC DNA]</scope>
    <source>
        <strain evidence="2 3">AF35-6BH</strain>
    </source>
</reference>
<keyword evidence="1" id="KW-0732">Signal</keyword>
<evidence type="ECO:0000313" key="3">
    <source>
        <dbReference type="Proteomes" id="UP000284868"/>
    </source>
</evidence>
<evidence type="ECO:0000313" key="2">
    <source>
        <dbReference type="EMBL" id="RHM04958.1"/>
    </source>
</evidence>
<protein>
    <submittedName>
        <fullName evidence="2">Uncharacterized protein</fullName>
    </submittedName>
</protein>